<evidence type="ECO:0000313" key="2">
    <source>
        <dbReference type="Proteomes" id="UP001056120"/>
    </source>
</evidence>
<name>A0ACB9IZI6_9ASTR</name>
<keyword evidence="2" id="KW-1185">Reference proteome</keyword>
<organism evidence="1 2">
    <name type="scientific">Smallanthus sonchifolius</name>
    <dbReference type="NCBI Taxonomy" id="185202"/>
    <lineage>
        <taxon>Eukaryota</taxon>
        <taxon>Viridiplantae</taxon>
        <taxon>Streptophyta</taxon>
        <taxon>Embryophyta</taxon>
        <taxon>Tracheophyta</taxon>
        <taxon>Spermatophyta</taxon>
        <taxon>Magnoliopsida</taxon>
        <taxon>eudicotyledons</taxon>
        <taxon>Gunneridae</taxon>
        <taxon>Pentapetalae</taxon>
        <taxon>asterids</taxon>
        <taxon>campanulids</taxon>
        <taxon>Asterales</taxon>
        <taxon>Asteraceae</taxon>
        <taxon>Asteroideae</taxon>
        <taxon>Heliantheae alliance</taxon>
        <taxon>Millerieae</taxon>
        <taxon>Smallanthus</taxon>
    </lineage>
</organism>
<comment type="caution">
    <text evidence="1">The sequence shown here is derived from an EMBL/GenBank/DDBJ whole genome shotgun (WGS) entry which is preliminary data.</text>
</comment>
<evidence type="ECO:0000313" key="1">
    <source>
        <dbReference type="EMBL" id="KAI3813257.1"/>
    </source>
</evidence>
<proteinExistence type="predicted"/>
<sequence>MAAPVSDKIASTWCRRCLFDAWLHIVGLNAFCCQNKHLLVVDTEELAVIADGYGGDYGGSGGYGGSNDSLGGYGGYDFEDDYAHFQSNK</sequence>
<protein>
    <submittedName>
        <fullName evidence="1">Uncharacterized protein</fullName>
    </submittedName>
</protein>
<accession>A0ACB9IZI6</accession>
<reference evidence="2" key="1">
    <citation type="journal article" date="2022" name="Mol. Ecol. Resour.">
        <title>The genomes of chicory, endive, great burdock and yacon provide insights into Asteraceae palaeo-polyploidization history and plant inulin production.</title>
        <authorList>
            <person name="Fan W."/>
            <person name="Wang S."/>
            <person name="Wang H."/>
            <person name="Wang A."/>
            <person name="Jiang F."/>
            <person name="Liu H."/>
            <person name="Zhao H."/>
            <person name="Xu D."/>
            <person name="Zhang Y."/>
        </authorList>
    </citation>
    <scope>NUCLEOTIDE SEQUENCE [LARGE SCALE GENOMIC DNA]</scope>
    <source>
        <strain evidence="2">cv. Yunnan</strain>
    </source>
</reference>
<reference evidence="1 2" key="2">
    <citation type="journal article" date="2022" name="Mol. Ecol. Resour.">
        <title>The genomes of chicory, endive, great burdock and yacon provide insights into Asteraceae paleo-polyploidization history and plant inulin production.</title>
        <authorList>
            <person name="Fan W."/>
            <person name="Wang S."/>
            <person name="Wang H."/>
            <person name="Wang A."/>
            <person name="Jiang F."/>
            <person name="Liu H."/>
            <person name="Zhao H."/>
            <person name="Xu D."/>
            <person name="Zhang Y."/>
        </authorList>
    </citation>
    <scope>NUCLEOTIDE SEQUENCE [LARGE SCALE GENOMIC DNA]</scope>
    <source>
        <strain evidence="2">cv. Yunnan</strain>
        <tissue evidence="1">Leaves</tissue>
    </source>
</reference>
<gene>
    <name evidence="1" type="ORF">L1987_17977</name>
</gene>
<dbReference type="Proteomes" id="UP001056120">
    <property type="component" value="Linkage Group LG06"/>
</dbReference>
<dbReference type="EMBL" id="CM042023">
    <property type="protein sequence ID" value="KAI3813257.1"/>
    <property type="molecule type" value="Genomic_DNA"/>
</dbReference>